<dbReference type="Pfam" id="PF03721">
    <property type="entry name" value="UDPG_MGDP_dh_N"/>
    <property type="match status" value="1"/>
</dbReference>
<dbReference type="Proteomes" id="UP000437736">
    <property type="component" value="Unassembled WGS sequence"/>
</dbReference>
<dbReference type="InterPro" id="IPR001732">
    <property type="entry name" value="UDP-Glc/GDP-Man_DH_N"/>
</dbReference>
<organism evidence="2 3">
    <name type="scientific">Acidiferrimicrobium australe</name>
    <dbReference type="NCBI Taxonomy" id="2664430"/>
    <lineage>
        <taxon>Bacteria</taxon>
        <taxon>Bacillati</taxon>
        <taxon>Actinomycetota</taxon>
        <taxon>Acidimicrobiia</taxon>
        <taxon>Acidimicrobiales</taxon>
        <taxon>Acidimicrobiaceae</taxon>
        <taxon>Acidiferrimicrobium</taxon>
    </lineage>
</organism>
<feature type="domain" description="UDP-glucose/GDP-mannose dehydrogenase N-terminal" evidence="1">
    <location>
        <begin position="1"/>
        <end position="112"/>
    </location>
</feature>
<evidence type="ECO:0000313" key="3">
    <source>
        <dbReference type="Proteomes" id="UP000437736"/>
    </source>
</evidence>
<dbReference type="PANTHER" id="PTHR43750:SF1">
    <property type="entry name" value="GDP-MANNOSE 6-DEHYDROGENASE"/>
    <property type="match status" value="1"/>
</dbReference>
<comment type="caution">
    <text evidence="2">The sequence shown here is derived from an EMBL/GenBank/DDBJ whole genome shotgun (WGS) entry which is preliminary data.</text>
</comment>
<dbReference type="PROSITE" id="PS51257">
    <property type="entry name" value="PROKAR_LIPOPROTEIN"/>
    <property type="match status" value="1"/>
</dbReference>
<protein>
    <submittedName>
        <fullName evidence="2">GDP-mannose dehydrogenase</fullName>
    </submittedName>
</protein>
<dbReference type="InterPro" id="IPR036291">
    <property type="entry name" value="NAD(P)-bd_dom_sf"/>
</dbReference>
<keyword evidence="3" id="KW-1185">Reference proteome</keyword>
<dbReference type="PANTHER" id="PTHR43750">
    <property type="entry name" value="UDP-GLUCOSE 6-DEHYDROGENASE TUAD"/>
    <property type="match status" value="1"/>
</dbReference>
<dbReference type="EMBL" id="WJHE01001210">
    <property type="protein sequence ID" value="MST34777.1"/>
    <property type="molecule type" value="Genomic_DNA"/>
</dbReference>
<name>A0ABW9QYL7_9ACTN</name>
<evidence type="ECO:0000259" key="1">
    <source>
        <dbReference type="Pfam" id="PF03721"/>
    </source>
</evidence>
<sequence length="126" mass="12430">MKVAIFGLGYVGTVTAACLATHGHEVWGVEIDPGKVALVDAGRSPIVEPGLDDLVGAAVRAGALHATGDTAAALDGADVSLICVATPSSAQAGTDLSHLDAVTASLAAALRAGDADPGRRHVVAVR</sequence>
<proteinExistence type="predicted"/>
<dbReference type="Gene3D" id="3.40.50.720">
    <property type="entry name" value="NAD(P)-binding Rossmann-like Domain"/>
    <property type="match status" value="1"/>
</dbReference>
<evidence type="ECO:0000313" key="2">
    <source>
        <dbReference type="EMBL" id="MST34777.1"/>
    </source>
</evidence>
<dbReference type="SUPFAM" id="SSF51735">
    <property type="entry name" value="NAD(P)-binding Rossmann-fold domains"/>
    <property type="match status" value="1"/>
</dbReference>
<gene>
    <name evidence="2" type="ORF">GHK86_18875</name>
</gene>
<accession>A0ABW9QYL7</accession>
<feature type="non-terminal residue" evidence="2">
    <location>
        <position position="126"/>
    </location>
</feature>
<reference evidence="2 3" key="1">
    <citation type="submission" date="2019-11" db="EMBL/GenBank/DDBJ databases">
        <title>Acidiferrimicrobium australis gen. nov., sp. nov., an acidophilic and obligately heterotrophic, member of the Actinobacteria that catalyses dissimilatory oxido- reduction of iron isolated from metal-rich acidic water in Chile.</title>
        <authorList>
            <person name="Gonzalez D."/>
            <person name="Huber K."/>
            <person name="Hedrich S."/>
            <person name="Rojas-Villalobos C."/>
            <person name="Quatrini R."/>
            <person name="Dinamarca M.A."/>
            <person name="Schwarz A."/>
            <person name="Canales C."/>
            <person name="Nancucheo I."/>
        </authorList>
    </citation>
    <scope>NUCLEOTIDE SEQUENCE [LARGE SCALE GENOMIC DNA]</scope>
    <source>
        <strain evidence="2 3">USS-CCA1</strain>
    </source>
</reference>